<dbReference type="PANTHER" id="PTHR22916">
    <property type="entry name" value="GLYCOSYLTRANSFERASE"/>
    <property type="match status" value="1"/>
</dbReference>
<accession>A0A0F9W6X8</accession>
<reference evidence="2" key="1">
    <citation type="journal article" date="2015" name="Nature">
        <title>Complex archaea that bridge the gap between prokaryotes and eukaryotes.</title>
        <authorList>
            <person name="Spang A."/>
            <person name="Saw J.H."/>
            <person name="Jorgensen S.L."/>
            <person name="Zaremba-Niedzwiedzka K."/>
            <person name="Martijn J."/>
            <person name="Lind A.E."/>
            <person name="van Eijk R."/>
            <person name="Schleper C."/>
            <person name="Guy L."/>
            <person name="Ettema T.J."/>
        </authorList>
    </citation>
    <scope>NUCLEOTIDE SEQUENCE</scope>
</reference>
<evidence type="ECO:0000313" key="2">
    <source>
        <dbReference type="EMBL" id="KKO12110.1"/>
    </source>
</evidence>
<gene>
    <name evidence="2" type="ORF">LCGC14_0001180</name>
</gene>
<dbReference type="PANTHER" id="PTHR22916:SF3">
    <property type="entry name" value="UDP-GLCNAC:BETAGAL BETA-1,3-N-ACETYLGLUCOSAMINYLTRANSFERASE-LIKE PROTEIN 1"/>
    <property type="match status" value="1"/>
</dbReference>
<dbReference type="SUPFAM" id="SSF53448">
    <property type="entry name" value="Nucleotide-diphospho-sugar transferases"/>
    <property type="match status" value="1"/>
</dbReference>
<comment type="caution">
    <text evidence="2">The sequence shown here is derived from an EMBL/GenBank/DDBJ whole genome shotgun (WGS) entry which is preliminary data.</text>
</comment>
<dbReference type="AlphaFoldDB" id="A0A0F9W6X8"/>
<protein>
    <recommendedName>
        <fullName evidence="1">Glycosyltransferase 2-like domain-containing protein</fullName>
    </recommendedName>
</protein>
<dbReference type="EMBL" id="LAZR01000001">
    <property type="protein sequence ID" value="KKO12110.1"/>
    <property type="molecule type" value="Genomic_DNA"/>
</dbReference>
<feature type="domain" description="Glycosyltransferase 2-like" evidence="1">
    <location>
        <begin position="9"/>
        <end position="156"/>
    </location>
</feature>
<dbReference type="InterPro" id="IPR001173">
    <property type="entry name" value="Glyco_trans_2-like"/>
</dbReference>
<dbReference type="Gene3D" id="3.90.550.10">
    <property type="entry name" value="Spore Coat Polysaccharide Biosynthesis Protein SpsA, Chain A"/>
    <property type="match status" value="1"/>
</dbReference>
<dbReference type="InterPro" id="IPR029044">
    <property type="entry name" value="Nucleotide-diphossugar_trans"/>
</dbReference>
<dbReference type="Pfam" id="PF00535">
    <property type="entry name" value="Glycos_transf_2"/>
    <property type="match status" value="1"/>
</dbReference>
<dbReference type="GO" id="GO:0016758">
    <property type="term" value="F:hexosyltransferase activity"/>
    <property type="evidence" value="ECO:0007669"/>
    <property type="project" value="UniProtKB-ARBA"/>
</dbReference>
<proteinExistence type="predicted"/>
<name>A0A0F9W6X8_9ZZZZ</name>
<evidence type="ECO:0000259" key="1">
    <source>
        <dbReference type="Pfam" id="PF00535"/>
    </source>
</evidence>
<organism evidence="2">
    <name type="scientific">marine sediment metagenome</name>
    <dbReference type="NCBI Taxonomy" id="412755"/>
    <lineage>
        <taxon>unclassified sequences</taxon>
        <taxon>metagenomes</taxon>
        <taxon>ecological metagenomes</taxon>
    </lineage>
</organism>
<dbReference type="CDD" id="cd04196">
    <property type="entry name" value="GT_2_like_d"/>
    <property type="match status" value="1"/>
</dbReference>
<sequence>MTPPCTILVLLPVYNGARYLSEQLDSILAQQWQPAAGDNIRVLLLCRDDASTDNSLALLRDYAARYPDCIRLLEDEAGNLGAAGNFSALMRVAESEAVSIPGSQPYIALADQDDIWHADKLQRGLAALLAVENGDTATPVLVHSDLRVVDALGKTMAESFMSYQGLRPTRSSLSAQLLSNTLTGCTAVMNLALIRKALPVPAGAVMHDWWLSLVASAFGRRVYLDAPMVDYRQHDSNTIGARSHTSSAASGVFLRELLKTRQSPGKQQAFEDMAAQTAAFMQRHGSEITAAQRFVCRRIIALPRAGLWRQRLLFRALRLF</sequence>